<dbReference type="InterPro" id="IPR029028">
    <property type="entry name" value="Alpha/beta_knot_MTases"/>
</dbReference>
<evidence type="ECO:0000313" key="4">
    <source>
        <dbReference type="EMBL" id="KSW11972.1"/>
    </source>
</evidence>
<proteinExistence type="predicted"/>
<name>A0A0V8RV98_PYROC</name>
<evidence type="ECO:0000259" key="3">
    <source>
        <dbReference type="Pfam" id="PF00588"/>
    </source>
</evidence>
<protein>
    <recommendedName>
        <fullName evidence="3">tRNA/rRNA methyltransferase SpoU type domain-containing protein</fullName>
    </recommendedName>
</protein>
<dbReference type="InterPro" id="IPR001537">
    <property type="entry name" value="SpoU_MeTrfase"/>
</dbReference>
<dbReference type="GO" id="GO:0006396">
    <property type="term" value="P:RNA processing"/>
    <property type="evidence" value="ECO:0007669"/>
    <property type="project" value="InterPro"/>
</dbReference>
<dbReference type="GO" id="GO:0008173">
    <property type="term" value="F:RNA methyltransferase activity"/>
    <property type="evidence" value="ECO:0007669"/>
    <property type="project" value="InterPro"/>
</dbReference>
<dbReference type="GO" id="GO:0003723">
    <property type="term" value="F:RNA binding"/>
    <property type="evidence" value="ECO:0007669"/>
    <property type="project" value="InterPro"/>
</dbReference>
<organism evidence="4 5">
    <name type="scientific">Pyrodictium occultum</name>
    <dbReference type="NCBI Taxonomy" id="2309"/>
    <lineage>
        <taxon>Archaea</taxon>
        <taxon>Thermoproteota</taxon>
        <taxon>Thermoprotei</taxon>
        <taxon>Desulfurococcales</taxon>
        <taxon>Pyrodictiaceae</taxon>
        <taxon>Pyrodictium</taxon>
    </lineage>
</organism>
<reference evidence="4 5" key="1">
    <citation type="submission" date="2015-11" db="EMBL/GenBank/DDBJ databases">
        <title>Genome sequence of Pyrodictium occultum PL-19, a marine hyperthermophilic archaeon isolated from Volcano, Italy.</title>
        <authorList>
            <person name="Utturkar S."/>
            <person name="Huber H."/>
            <person name="Leptihn S."/>
            <person name="Brown S."/>
            <person name="Stetter K.O."/>
            <person name="Podar M."/>
        </authorList>
    </citation>
    <scope>NUCLEOTIDE SEQUENCE [LARGE SCALE GENOMIC DNA]</scope>
    <source>
        <strain evidence="4 5">PL-19</strain>
    </source>
</reference>
<dbReference type="RefSeq" id="WP_058370651.1">
    <property type="nucleotide sequence ID" value="NZ_LNTB01000001.1"/>
</dbReference>
<dbReference type="GO" id="GO:0032259">
    <property type="term" value="P:methylation"/>
    <property type="evidence" value="ECO:0007669"/>
    <property type="project" value="UniProtKB-KW"/>
</dbReference>
<accession>A0A0V8RV98</accession>
<dbReference type="Pfam" id="PF00588">
    <property type="entry name" value="SpoU_methylase"/>
    <property type="match status" value="1"/>
</dbReference>
<feature type="domain" description="tRNA/rRNA methyltransferase SpoU type" evidence="3">
    <location>
        <begin position="3"/>
        <end position="140"/>
    </location>
</feature>
<dbReference type="Gene3D" id="3.40.1280.10">
    <property type="match status" value="1"/>
</dbReference>
<dbReference type="OrthoDB" id="15157at2157"/>
<keyword evidence="2" id="KW-0808">Transferase</keyword>
<dbReference type="InterPro" id="IPR029026">
    <property type="entry name" value="tRNA_m1G_MTases_N"/>
</dbReference>
<dbReference type="AlphaFoldDB" id="A0A0V8RV98"/>
<evidence type="ECO:0000256" key="1">
    <source>
        <dbReference type="ARBA" id="ARBA00022603"/>
    </source>
</evidence>
<dbReference type="SUPFAM" id="SSF75217">
    <property type="entry name" value="alpha/beta knot"/>
    <property type="match status" value="1"/>
</dbReference>
<gene>
    <name evidence="4" type="ORF">CF15_04045</name>
</gene>
<dbReference type="Proteomes" id="UP000053352">
    <property type="component" value="Unassembled WGS sequence"/>
</dbReference>
<keyword evidence="1" id="KW-0489">Methyltransferase</keyword>
<sequence length="151" mass="16642">MNLSVIFYHPKNPQNLHDVAALAASLRARLYVVPRPGVDYKLEMLQGRLRSRLVMVGSLAEAVDRIGDANYIVLETYGNKYLHEVKMEGDSIVLVIGAEDYGIPPSLLEALKRPVTVAKIPTAVQGMSYNVAASLAMALYEVYRRLRAGSP</sequence>
<evidence type="ECO:0000313" key="5">
    <source>
        <dbReference type="Proteomes" id="UP000053352"/>
    </source>
</evidence>
<evidence type="ECO:0000256" key="2">
    <source>
        <dbReference type="ARBA" id="ARBA00022679"/>
    </source>
</evidence>
<keyword evidence="5" id="KW-1185">Reference proteome</keyword>
<comment type="caution">
    <text evidence="4">The sequence shown here is derived from an EMBL/GenBank/DDBJ whole genome shotgun (WGS) entry which is preliminary data.</text>
</comment>
<dbReference type="EMBL" id="LNTB01000001">
    <property type="protein sequence ID" value="KSW11972.1"/>
    <property type="molecule type" value="Genomic_DNA"/>
</dbReference>